<accession>A0A6G0VT65</accession>
<proteinExistence type="inferred from homology"/>
<evidence type="ECO:0000313" key="4">
    <source>
        <dbReference type="EMBL" id="KAF0708291.1"/>
    </source>
</evidence>
<dbReference type="AlphaFoldDB" id="A0A6G0VT65"/>
<keyword evidence="5" id="KW-1185">Reference proteome</keyword>
<name>A0A6G0VT65_APHCR</name>
<evidence type="ECO:0000256" key="1">
    <source>
        <dbReference type="ARBA" id="ARBA00009995"/>
    </source>
</evidence>
<dbReference type="Proteomes" id="UP000478052">
    <property type="component" value="Unassembled WGS sequence"/>
</dbReference>
<comment type="caution">
    <text evidence="4">The sequence shown here is derived from an EMBL/GenBank/DDBJ whole genome shotgun (WGS) entry which is preliminary data.</text>
</comment>
<organism evidence="4 5">
    <name type="scientific">Aphis craccivora</name>
    <name type="common">Cowpea aphid</name>
    <dbReference type="NCBI Taxonomy" id="307492"/>
    <lineage>
        <taxon>Eukaryota</taxon>
        <taxon>Metazoa</taxon>
        <taxon>Ecdysozoa</taxon>
        <taxon>Arthropoda</taxon>
        <taxon>Hexapoda</taxon>
        <taxon>Insecta</taxon>
        <taxon>Pterygota</taxon>
        <taxon>Neoptera</taxon>
        <taxon>Paraneoptera</taxon>
        <taxon>Hemiptera</taxon>
        <taxon>Sternorrhyncha</taxon>
        <taxon>Aphidomorpha</taxon>
        <taxon>Aphidoidea</taxon>
        <taxon>Aphididae</taxon>
        <taxon>Aphidini</taxon>
        <taxon>Aphis</taxon>
        <taxon>Aphis</taxon>
    </lineage>
</organism>
<dbReference type="EMBL" id="VUJU01012226">
    <property type="protein sequence ID" value="KAF0708291.1"/>
    <property type="molecule type" value="Genomic_DNA"/>
</dbReference>
<dbReference type="SUPFAM" id="SSF53756">
    <property type="entry name" value="UDP-Glycosyltransferase/glycogen phosphorylase"/>
    <property type="match status" value="1"/>
</dbReference>
<evidence type="ECO:0000313" key="5">
    <source>
        <dbReference type="Proteomes" id="UP000478052"/>
    </source>
</evidence>
<keyword evidence="3 4" id="KW-0808">Transferase</keyword>
<gene>
    <name evidence="4" type="ORF">FWK35_00036400</name>
</gene>
<reference evidence="4 5" key="1">
    <citation type="submission" date="2019-08" db="EMBL/GenBank/DDBJ databases">
        <title>Whole genome of Aphis craccivora.</title>
        <authorList>
            <person name="Voronova N.V."/>
            <person name="Shulinski R.S."/>
            <person name="Bandarenka Y.V."/>
            <person name="Zhorov D.G."/>
            <person name="Warner D."/>
        </authorList>
    </citation>
    <scope>NUCLEOTIDE SEQUENCE [LARGE SCALE GENOMIC DNA]</scope>
    <source>
        <strain evidence="4">180601</strain>
        <tissue evidence="4">Whole Body</tissue>
    </source>
</reference>
<dbReference type="Pfam" id="PF00201">
    <property type="entry name" value="UDPGT"/>
    <property type="match status" value="1"/>
</dbReference>
<dbReference type="OrthoDB" id="5835829at2759"/>
<dbReference type="InterPro" id="IPR002213">
    <property type="entry name" value="UDP_glucos_trans"/>
</dbReference>
<evidence type="ECO:0000256" key="3">
    <source>
        <dbReference type="ARBA" id="ARBA00022679"/>
    </source>
</evidence>
<dbReference type="PANTHER" id="PTHR48043">
    <property type="entry name" value="EG:EG0003.4 PROTEIN-RELATED"/>
    <property type="match status" value="1"/>
</dbReference>
<dbReference type="PANTHER" id="PTHR48043:SF145">
    <property type="entry name" value="FI06409P-RELATED"/>
    <property type="match status" value="1"/>
</dbReference>
<evidence type="ECO:0000256" key="2">
    <source>
        <dbReference type="ARBA" id="ARBA00022676"/>
    </source>
</evidence>
<comment type="similarity">
    <text evidence="1">Belongs to the UDP-glycosyltransferase family.</text>
</comment>
<feature type="non-terminal residue" evidence="4">
    <location>
        <position position="1"/>
    </location>
</feature>
<protein>
    <submittedName>
        <fullName evidence="4">UDP-glucuronosyltransferase 2B2-like</fullName>
    </submittedName>
</protein>
<dbReference type="InterPro" id="IPR050271">
    <property type="entry name" value="UDP-glycosyltransferase"/>
</dbReference>
<sequence>INELRDRLTDPQEYDLYAPIPPSLIFINRHFTIEPTSPIPSNIIEIGGIHLKAPKKLPKDILEFIEQSPNDVVHFTFGSTVKMALLPEHIKKSFIESLAQIPYSSRRYLWFIRSYRWRVNAGMAISMDILSVTKDDFLKNVLELLNNKK</sequence>
<dbReference type="GO" id="GO:0008194">
    <property type="term" value="F:UDP-glycosyltransferase activity"/>
    <property type="evidence" value="ECO:0007669"/>
    <property type="project" value="InterPro"/>
</dbReference>
<keyword evidence="2" id="KW-0328">Glycosyltransferase</keyword>